<dbReference type="EMBL" id="FWXY01000014">
    <property type="protein sequence ID" value="SMC89745.1"/>
    <property type="molecule type" value="Genomic_DNA"/>
</dbReference>
<evidence type="ECO:0000313" key="7">
    <source>
        <dbReference type="Proteomes" id="UP000192418"/>
    </source>
</evidence>
<dbReference type="PANTHER" id="PTHR12302:SF3">
    <property type="entry name" value="SERINE_THREONINE-PROTEIN KINASE 31"/>
    <property type="match status" value="1"/>
</dbReference>
<reference evidence="6 7" key="1">
    <citation type="submission" date="2017-04" db="EMBL/GenBank/DDBJ databases">
        <authorList>
            <person name="Afonso C.L."/>
            <person name="Miller P.J."/>
            <person name="Scott M.A."/>
            <person name="Spackman E."/>
            <person name="Goraichik I."/>
            <person name="Dimitrov K.M."/>
            <person name="Suarez D.L."/>
            <person name="Swayne D.E."/>
        </authorList>
    </citation>
    <scope>NUCLEOTIDE SEQUENCE [LARGE SCALE GENOMIC DNA]</scope>
    <source>
        <strain evidence="6 7">DSM 3385</strain>
    </source>
</reference>
<dbReference type="SUPFAM" id="SSF50199">
    <property type="entry name" value="Staphylococcal nuclease"/>
    <property type="match status" value="1"/>
</dbReference>
<keyword evidence="4" id="KW-0472">Membrane</keyword>
<evidence type="ECO:0000256" key="3">
    <source>
        <dbReference type="ARBA" id="ARBA00022801"/>
    </source>
</evidence>
<keyword evidence="3" id="KW-0378">Hydrolase</keyword>
<evidence type="ECO:0000259" key="5">
    <source>
        <dbReference type="PROSITE" id="PS50830"/>
    </source>
</evidence>
<dbReference type="OrthoDB" id="9805504at2"/>
<dbReference type="RefSeq" id="WP_084069908.1">
    <property type="nucleotide sequence ID" value="NZ_FWXY01000014.1"/>
</dbReference>
<dbReference type="SMART" id="SM00318">
    <property type="entry name" value="SNc"/>
    <property type="match status" value="1"/>
</dbReference>
<dbReference type="InterPro" id="IPR016071">
    <property type="entry name" value="Staphylococal_nuclease_OB-fold"/>
</dbReference>
<name>A0A1W2CWW8_9BACT</name>
<keyword evidence="4" id="KW-1133">Transmembrane helix</keyword>
<dbReference type="STRING" id="1121400.SAMN02746065_11429"/>
<protein>
    <submittedName>
        <fullName evidence="6">Endonuclease YncB, thermonuclease family</fullName>
    </submittedName>
</protein>
<organism evidence="6 7">
    <name type="scientific">Desulfocicer vacuolatum DSM 3385</name>
    <dbReference type="NCBI Taxonomy" id="1121400"/>
    <lineage>
        <taxon>Bacteria</taxon>
        <taxon>Pseudomonadati</taxon>
        <taxon>Thermodesulfobacteriota</taxon>
        <taxon>Desulfobacteria</taxon>
        <taxon>Desulfobacterales</taxon>
        <taxon>Desulfobacteraceae</taxon>
        <taxon>Desulfocicer</taxon>
    </lineage>
</organism>
<sequence>MTGLGNKIIKYLLLVIIWGAGVGGALAAGGIFSWTDEGGIRHYSNVTPSISGKNLETFEEDHSRYKGLSRNSREGILFKAVKIYDGDSLKVSGGGLTLMVRLVGIDAPETGGGKHEPQPFSRKSKEAFSRMIAGGPFTLKSYGTGSYNRVLAELFVGSENVNLALLREGLAEVYQGKMQAGVDKKAYVKAQKEARQHRRGIWSLGKAYESPRLWRKKHPRK</sequence>
<evidence type="ECO:0000256" key="2">
    <source>
        <dbReference type="ARBA" id="ARBA00022759"/>
    </source>
</evidence>
<dbReference type="PROSITE" id="PS50830">
    <property type="entry name" value="TNASE_3"/>
    <property type="match status" value="1"/>
</dbReference>
<dbReference type="InterPro" id="IPR035437">
    <property type="entry name" value="SNase_OB-fold_sf"/>
</dbReference>
<dbReference type="GO" id="GO:0004519">
    <property type="term" value="F:endonuclease activity"/>
    <property type="evidence" value="ECO:0007669"/>
    <property type="project" value="UniProtKB-KW"/>
</dbReference>
<dbReference type="PANTHER" id="PTHR12302">
    <property type="entry name" value="EBNA2 BINDING PROTEIN P100"/>
    <property type="match status" value="1"/>
</dbReference>
<accession>A0A1W2CWW8</accession>
<dbReference type="AlphaFoldDB" id="A0A1W2CWW8"/>
<gene>
    <name evidence="6" type="ORF">SAMN02746065_11429</name>
</gene>
<keyword evidence="4" id="KW-0812">Transmembrane</keyword>
<feature type="domain" description="TNase-like" evidence="5">
    <location>
        <begin position="74"/>
        <end position="204"/>
    </location>
</feature>
<evidence type="ECO:0000256" key="4">
    <source>
        <dbReference type="SAM" id="Phobius"/>
    </source>
</evidence>
<evidence type="ECO:0000256" key="1">
    <source>
        <dbReference type="ARBA" id="ARBA00022722"/>
    </source>
</evidence>
<dbReference type="GO" id="GO:0016787">
    <property type="term" value="F:hydrolase activity"/>
    <property type="evidence" value="ECO:0007669"/>
    <property type="project" value="UniProtKB-KW"/>
</dbReference>
<keyword evidence="7" id="KW-1185">Reference proteome</keyword>
<feature type="transmembrane region" description="Helical" evidence="4">
    <location>
        <begin position="12"/>
        <end position="34"/>
    </location>
</feature>
<keyword evidence="2 6" id="KW-0255">Endonuclease</keyword>
<dbReference type="Pfam" id="PF00565">
    <property type="entry name" value="SNase"/>
    <property type="match status" value="1"/>
</dbReference>
<evidence type="ECO:0000313" key="6">
    <source>
        <dbReference type="EMBL" id="SMC89745.1"/>
    </source>
</evidence>
<dbReference type="Proteomes" id="UP000192418">
    <property type="component" value="Unassembled WGS sequence"/>
</dbReference>
<dbReference type="Gene3D" id="2.40.50.90">
    <property type="match status" value="1"/>
</dbReference>
<proteinExistence type="predicted"/>
<keyword evidence="1" id="KW-0540">Nuclease</keyword>